<evidence type="ECO:0000313" key="3">
    <source>
        <dbReference type="Proteomes" id="UP000569951"/>
    </source>
</evidence>
<organism evidence="2 3">
    <name type="scientific">Deinobacterium chartae</name>
    <dbReference type="NCBI Taxonomy" id="521158"/>
    <lineage>
        <taxon>Bacteria</taxon>
        <taxon>Thermotogati</taxon>
        <taxon>Deinococcota</taxon>
        <taxon>Deinococci</taxon>
        <taxon>Deinococcales</taxon>
        <taxon>Deinococcaceae</taxon>
        <taxon>Deinobacterium</taxon>
    </lineage>
</organism>
<dbReference type="SMART" id="SM00960">
    <property type="entry name" value="Robl_LC7"/>
    <property type="match status" value="1"/>
</dbReference>
<accession>A0A841I4U2</accession>
<dbReference type="Gene3D" id="3.30.450.30">
    <property type="entry name" value="Dynein light chain 2a, cytoplasmic"/>
    <property type="match status" value="1"/>
</dbReference>
<dbReference type="RefSeq" id="WP_343058412.1">
    <property type="nucleotide sequence ID" value="NZ_JACHHG010000010.1"/>
</dbReference>
<name>A0A841I4U2_9DEIO</name>
<dbReference type="EMBL" id="JACHHG010000010">
    <property type="protein sequence ID" value="MBB6099309.1"/>
    <property type="molecule type" value="Genomic_DNA"/>
</dbReference>
<dbReference type="InterPro" id="IPR004942">
    <property type="entry name" value="Roadblock/LAMTOR2_dom"/>
</dbReference>
<dbReference type="SUPFAM" id="SSF103196">
    <property type="entry name" value="Roadblock/LC7 domain"/>
    <property type="match status" value="1"/>
</dbReference>
<keyword evidence="3" id="KW-1185">Reference proteome</keyword>
<sequence length="115" mass="12210">MKALQTLAGLPGVRVAVLAGADGLALEYAGEEVHEAEQYAAELAGISRALVRSASAVNGGRLLRYGFATENLEVLAVQLEDRILAVAVRRGSDTRALQIELARLAVQLMQPQTRA</sequence>
<protein>
    <submittedName>
        <fullName evidence="2">Putative regulator of Ras-like GTPase activity (Roadblock/LC7/MglB family)</fullName>
    </submittedName>
</protein>
<dbReference type="AlphaFoldDB" id="A0A841I4U2"/>
<comment type="caution">
    <text evidence="2">The sequence shown here is derived from an EMBL/GenBank/DDBJ whole genome shotgun (WGS) entry which is preliminary data.</text>
</comment>
<proteinExistence type="predicted"/>
<evidence type="ECO:0000259" key="1">
    <source>
        <dbReference type="SMART" id="SM00960"/>
    </source>
</evidence>
<reference evidence="2 3" key="1">
    <citation type="submission" date="2020-08" db="EMBL/GenBank/DDBJ databases">
        <title>Genomic Encyclopedia of Type Strains, Phase IV (KMG-IV): sequencing the most valuable type-strain genomes for metagenomic binning, comparative biology and taxonomic classification.</title>
        <authorList>
            <person name="Goeker M."/>
        </authorList>
    </citation>
    <scope>NUCLEOTIDE SEQUENCE [LARGE SCALE GENOMIC DNA]</scope>
    <source>
        <strain evidence="2 3">DSM 21458</strain>
    </source>
</reference>
<dbReference type="Proteomes" id="UP000569951">
    <property type="component" value="Unassembled WGS sequence"/>
</dbReference>
<gene>
    <name evidence="2" type="ORF">HNR42_002747</name>
</gene>
<evidence type="ECO:0000313" key="2">
    <source>
        <dbReference type="EMBL" id="MBB6099309.1"/>
    </source>
</evidence>
<dbReference type="Pfam" id="PF03259">
    <property type="entry name" value="Robl_LC7"/>
    <property type="match status" value="1"/>
</dbReference>
<feature type="domain" description="Roadblock/LAMTOR2" evidence="1">
    <location>
        <begin position="3"/>
        <end position="88"/>
    </location>
</feature>